<dbReference type="InterPro" id="IPR052732">
    <property type="entry name" value="Cell-binding_unc_protein"/>
</dbReference>
<feature type="compositionally biased region" description="Polar residues" evidence="1">
    <location>
        <begin position="305"/>
        <end position="322"/>
    </location>
</feature>
<evidence type="ECO:0000256" key="1">
    <source>
        <dbReference type="SAM" id="MobiDB-lite"/>
    </source>
</evidence>
<feature type="region of interest" description="Disordered" evidence="1">
    <location>
        <begin position="1"/>
        <end position="23"/>
    </location>
</feature>
<evidence type="ECO:0000313" key="3">
    <source>
        <dbReference type="Proteomes" id="UP001329825"/>
    </source>
</evidence>
<sequence>MTNDLVSGSIAQSSSSIGFHGDTSEHQVSDLSSLYDYSMKSDPQILLILVGLPGSGKTTFSEALASQSREITNDHQQVEQKNQKVRRWIRASQDEAPNRRRQECESRVKWGLDSGYNVVVDRVDFDPVQRSHFISIADTYTPKPKIYCLILIVSNITLEKRLLNRPDHPTIPNFETGLRVLRQMGPQYQPPSCEQGGSEGFDKILELQEIDQPLQGIWTANDIQRVLERIEFQGRNEIGHRMIIPSTTNVIHRGRGNGRGQWTRGRGTSTTGWNDRRGNDWSRGRGGIYSNSNISYPSSAGEETLTMNENSNWIRSKPSETAETIDGPRQGSGYGHSHDQPNSHRNYQPQRLGKQCDDQPYIIPQYPSQPANPPTERTNSFNN</sequence>
<dbReference type="Gene3D" id="3.40.50.300">
    <property type="entry name" value="P-loop containing nucleotide triphosphate hydrolases"/>
    <property type="match status" value="1"/>
</dbReference>
<dbReference type="GeneID" id="87958755"/>
<dbReference type="Proteomes" id="UP001329825">
    <property type="component" value="Chromosome 9"/>
</dbReference>
<evidence type="ECO:0000313" key="2">
    <source>
        <dbReference type="EMBL" id="WRT69636.1"/>
    </source>
</evidence>
<dbReference type="RefSeq" id="XP_062794375.1">
    <property type="nucleotide sequence ID" value="XM_062938324.1"/>
</dbReference>
<dbReference type="EMBL" id="CP141889">
    <property type="protein sequence ID" value="WRT69636.1"/>
    <property type="molecule type" value="Genomic_DNA"/>
</dbReference>
<accession>A0ABZ1D9H9</accession>
<feature type="compositionally biased region" description="Basic and acidic residues" evidence="1">
    <location>
        <begin position="274"/>
        <end position="283"/>
    </location>
</feature>
<feature type="region of interest" description="Disordered" evidence="1">
    <location>
        <begin position="250"/>
        <end position="383"/>
    </location>
</feature>
<feature type="compositionally biased region" description="Low complexity" evidence="1">
    <location>
        <begin position="359"/>
        <end position="369"/>
    </location>
</feature>
<feature type="compositionally biased region" description="Low complexity" evidence="1">
    <location>
        <begin position="288"/>
        <end position="299"/>
    </location>
</feature>
<dbReference type="PANTHER" id="PTHR43883:SF1">
    <property type="entry name" value="GLUCONOKINASE"/>
    <property type="match status" value="1"/>
</dbReference>
<dbReference type="PANTHER" id="PTHR43883">
    <property type="entry name" value="SLR0207 PROTEIN"/>
    <property type="match status" value="1"/>
</dbReference>
<protein>
    <submittedName>
        <fullName evidence="2">Uncharacterized protein</fullName>
    </submittedName>
</protein>
<dbReference type="SUPFAM" id="SSF52540">
    <property type="entry name" value="P-loop containing nucleoside triphosphate hydrolases"/>
    <property type="match status" value="1"/>
</dbReference>
<organism evidence="2 3">
    <name type="scientific">Kwoniella shivajii</name>
    <dbReference type="NCBI Taxonomy" id="564305"/>
    <lineage>
        <taxon>Eukaryota</taxon>
        <taxon>Fungi</taxon>
        <taxon>Dikarya</taxon>
        <taxon>Basidiomycota</taxon>
        <taxon>Agaricomycotina</taxon>
        <taxon>Tremellomycetes</taxon>
        <taxon>Tremellales</taxon>
        <taxon>Cryptococcaceae</taxon>
        <taxon>Kwoniella</taxon>
    </lineage>
</organism>
<name>A0ABZ1D9H9_9TREE</name>
<gene>
    <name evidence="2" type="ORF">IL334_006625</name>
</gene>
<dbReference type="Pfam" id="PF13671">
    <property type="entry name" value="AAA_33"/>
    <property type="match status" value="1"/>
</dbReference>
<reference evidence="2 3" key="1">
    <citation type="submission" date="2024-01" db="EMBL/GenBank/DDBJ databases">
        <title>Comparative genomics of Cryptococcus and Kwoniella reveals pathogenesis evolution and contrasting modes of karyotype evolution via chromosome fusion or intercentromeric recombination.</title>
        <authorList>
            <person name="Coelho M.A."/>
            <person name="David-Palma M."/>
            <person name="Shea T."/>
            <person name="Bowers K."/>
            <person name="McGinley-Smith S."/>
            <person name="Mohammad A.W."/>
            <person name="Gnirke A."/>
            <person name="Yurkov A.M."/>
            <person name="Nowrousian M."/>
            <person name="Sun S."/>
            <person name="Cuomo C.A."/>
            <person name="Heitman J."/>
        </authorList>
    </citation>
    <scope>NUCLEOTIDE SEQUENCE [LARGE SCALE GENOMIC DNA]</scope>
    <source>
        <strain evidence="2">CBS 11374</strain>
    </source>
</reference>
<feature type="compositionally biased region" description="Low complexity" evidence="1">
    <location>
        <begin position="7"/>
        <end position="18"/>
    </location>
</feature>
<keyword evidence="3" id="KW-1185">Reference proteome</keyword>
<proteinExistence type="predicted"/>
<dbReference type="InterPro" id="IPR027417">
    <property type="entry name" value="P-loop_NTPase"/>
</dbReference>
<feature type="compositionally biased region" description="Low complexity" evidence="1">
    <location>
        <begin position="260"/>
        <end position="272"/>
    </location>
</feature>